<dbReference type="AlphaFoldDB" id="A0A4Q7KII0"/>
<name>A0A4Q7KII0_9PSEU</name>
<dbReference type="InterPro" id="IPR014710">
    <property type="entry name" value="RmlC-like_jellyroll"/>
</dbReference>
<feature type="site" description="Participates in a stacking interaction with the thymidine ring of dTDP-4-oxo-6-deoxyglucose" evidence="3">
    <location>
        <position position="137"/>
    </location>
</feature>
<dbReference type="InterPro" id="IPR011051">
    <property type="entry name" value="RmlC_Cupin_sf"/>
</dbReference>
<dbReference type="GO" id="GO:0008830">
    <property type="term" value="F:dTDP-4-dehydrorhamnose 3,5-epimerase activity"/>
    <property type="evidence" value="ECO:0007669"/>
    <property type="project" value="InterPro"/>
</dbReference>
<dbReference type="Pfam" id="PF00908">
    <property type="entry name" value="dTDP_sugar_isom"/>
    <property type="match status" value="1"/>
</dbReference>
<evidence type="ECO:0000313" key="5">
    <source>
        <dbReference type="Proteomes" id="UP000294257"/>
    </source>
</evidence>
<evidence type="ECO:0000256" key="1">
    <source>
        <dbReference type="ARBA" id="ARBA00010154"/>
    </source>
</evidence>
<dbReference type="Gene3D" id="2.60.120.10">
    <property type="entry name" value="Jelly Rolls"/>
    <property type="match status" value="1"/>
</dbReference>
<protein>
    <submittedName>
        <fullName evidence="4">dTDP-4-dehydrorhamnose 3,5-epimerase</fullName>
    </submittedName>
</protein>
<dbReference type="OrthoDB" id="9800680at2"/>
<organism evidence="4 5">
    <name type="scientific">Herbihabitans rhizosphaerae</name>
    <dbReference type="NCBI Taxonomy" id="1872711"/>
    <lineage>
        <taxon>Bacteria</taxon>
        <taxon>Bacillati</taxon>
        <taxon>Actinomycetota</taxon>
        <taxon>Actinomycetes</taxon>
        <taxon>Pseudonocardiales</taxon>
        <taxon>Pseudonocardiaceae</taxon>
        <taxon>Herbihabitans</taxon>
    </lineage>
</organism>
<dbReference type="RefSeq" id="WP_130347670.1">
    <property type="nucleotide sequence ID" value="NZ_SGWQ01000011.1"/>
</dbReference>
<dbReference type="PANTHER" id="PTHR21047:SF2">
    <property type="entry name" value="THYMIDINE DIPHOSPHO-4-KETO-RHAMNOSE 3,5-EPIMERASE"/>
    <property type="match status" value="1"/>
</dbReference>
<evidence type="ECO:0000256" key="3">
    <source>
        <dbReference type="PIRSR" id="PIRSR600888-3"/>
    </source>
</evidence>
<dbReference type="Proteomes" id="UP000294257">
    <property type="component" value="Unassembled WGS sequence"/>
</dbReference>
<sequence length="208" mass="22458">MHIEPLGIDGAYLVKPKIFPDDRGLFLETFSQPAFTEAIGHPMTVAQVNCSSSRRGTVRGLHAVALPGQARYMTCQRGALIDIVVDTRIGSPTYGEHVAVELSADNRHALYLAEGLSHGFSPLADEATAVYLCSSTYSPGGAIQVHPLDPALDLPWPTGHELVLSDKDKAAPTLAEAEKQGLLPTYAECVRLYEDLRAGHNAERERVA</sequence>
<evidence type="ECO:0000313" key="4">
    <source>
        <dbReference type="EMBL" id="RZS32708.1"/>
    </source>
</evidence>
<dbReference type="CDD" id="cd00438">
    <property type="entry name" value="cupin_RmlC"/>
    <property type="match status" value="1"/>
</dbReference>
<feature type="active site" description="Proton acceptor" evidence="2">
    <location>
        <position position="62"/>
    </location>
</feature>
<gene>
    <name evidence="4" type="ORF">EV193_11191</name>
</gene>
<dbReference type="SUPFAM" id="SSF51182">
    <property type="entry name" value="RmlC-like cupins"/>
    <property type="match status" value="1"/>
</dbReference>
<dbReference type="InterPro" id="IPR000888">
    <property type="entry name" value="RmlC-like"/>
</dbReference>
<dbReference type="GO" id="GO:0000271">
    <property type="term" value="P:polysaccharide biosynthetic process"/>
    <property type="evidence" value="ECO:0007669"/>
    <property type="project" value="TreeGrafter"/>
</dbReference>
<dbReference type="PANTHER" id="PTHR21047">
    <property type="entry name" value="DTDP-6-DEOXY-D-GLUCOSE-3,5 EPIMERASE"/>
    <property type="match status" value="1"/>
</dbReference>
<keyword evidence="5" id="KW-1185">Reference proteome</keyword>
<dbReference type="GO" id="GO:0005829">
    <property type="term" value="C:cytosol"/>
    <property type="evidence" value="ECO:0007669"/>
    <property type="project" value="TreeGrafter"/>
</dbReference>
<dbReference type="EMBL" id="SGWQ01000011">
    <property type="protein sequence ID" value="RZS32708.1"/>
    <property type="molecule type" value="Genomic_DNA"/>
</dbReference>
<comment type="similarity">
    <text evidence="1">Belongs to the dTDP-4-dehydrorhamnose 3,5-epimerase family.</text>
</comment>
<evidence type="ECO:0000256" key="2">
    <source>
        <dbReference type="PIRSR" id="PIRSR600888-1"/>
    </source>
</evidence>
<feature type="active site" description="Proton donor" evidence="2">
    <location>
        <position position="131"/>
    </location>
</feature>
<proteinExistence type="inferred from homology"/>
<reference evidence="4 5" key="1">
    <citation type="submission" date="2019-02" db="EMBL/GenBank/DDBJ databases">
        <title>Genomic Encyclopedia of Type Strains, Phase IV (KMG-IV): sequencing the most valuable type-strain genomes for metagenomic binning, comparative biology and taxonomic classification.</title>
        <authorList>
            <person name="Goeker M."/>
        </authorList>
    </citation>
    <scope>NUCLEOTIDE SEQUENCE [LARGE SCALE GENOMIC DNA]</scope>
    <source>
        <strain evidence="4 5">DSM 101727</strain>
    </source>
</reference>
<comment type="caution">
    <text evidence="4">The sequence shown here is derived from an EMBL/GenBank/DDBJ whole genome shotgun (WGS) entry which is preliminary data.</text>
</comment>
<accession>A0A4Q7KII0</accession>